<organism evidence="2">
    <name type="scientific">Pararge aegeria</name>
    <name type="common">speckled wood butterfly</name>
    <dbReference type="NCBI Taxonomy" id="116150"/>
    <lineage>
        <taxon>Eukaryota</taxon>
        <taxon>Metazoa</taxon>
        <taxon>Ecdysozoa</taxon>
        <taxon>Arthropoda</taxon>
        <taxon>Hexapoda</taxon>
        <taxon>Insecta</taxon>
        <taxon>Pterygota</taxon>
        <taxon>Neoptera</taxon>
        <taxon>Endopterygota</taxon>
        <taxon>Lepidoptera</taxon>
        <taxon>Glossata</taxon>
        <taxon>Ditrysia</taxon>
        <taxon>Papilionoidea</taxon>
        <taxon>Nymphalidae</taxon>
        <taxon>Satyrinae</taxon>
        <taxon>Satyrini</taxon>
        <taxon>Parargina</taxon>
        <taxon>Pararge</taxon>
    </lineage>
</organism>
<name>S4NJY3_9NEOP</name>
<feature type="compositionally biased region" description="Polar residues" evidence="1">
    <location>
        <begin position="1"/>
        <end position="22"/>
    </location>
</feature>
<reference evidence="2" key="2">
    <citation type="submission" date="2013-05" db="EMBL/GenBank/DDBJ databases">
        <authorList>
            <person name="Carter J.-M."/>
            <person name="Baker S.C."/>
            <person name="Pink R."/>
            <person name="Carter D.R.F."/>
            <person name="Collins A."/>
            <person name="Tomlin J."/>
            <person name="Gibbs M."/>
            <person name="Breuker C.J."/>
        </authorList>
    </citation>
    <scope>NUCLEOTIDE SEQUENCE</scope>
    <source>
        <tissue evidence="2">Ovary</tissue>
    </source>
</reference>
<sequence>MLTRNQRPVIQISTSKDTTSMESGDLKRRSLPVVKLRKAMVRNQVLRWKNSYGKPERVFERQETTGYTSPPCCAHLSASPP</sequence>
<feature type="non-terminal residue" evidence="2">
    <location>
        <position position="81"/>
    </location>
</feature>
<accession>S4NJY3</accession>
<reference evidence="2" key="1">
    <citation type="journal article" date="2013" name="BMC Genomics">
        <title>Unscrambling butterfly oogenesis.</title>
        <authorList>
            <person name="Carter J.M."/>
            <person name="Baker S.C."/>
            <person name="Pink R."/>
            <person name="Carter D.R."/>
            <person name="Collins A."/>
            <person name="Tomlin J."/>
            <person name="Gibbs M."/>
            <person name="Breuker C.J."/>
        </authorList>
    </citation>
    <scope>NUCLEOTIDE SEQUENCE</scope>
    <source>
        <tissue evidence="2">Ovary</tissue>
    </source>
</reference>
<dbReference type="AlphaFoldDB" id="S4NJY3"/>
<dbReference type="EMBL" id="GAIX01013519">
    <property type="protein sequence ID" value="JAA79041.1"/>
    <property type="molecule type" value="Transcribed_RNA"/>
</dbReference>
<proteinExistence type="predicted"/>
<feature type="region of interest" description="Disordered" evidence="1">
    <location>
        <begin position="1"/>
        <end position="26"/>
    </location>
</feature>
<evidence type="ECO:0000313" key="2">
    <source>
        <dbReference type="EMBL" id="JAA79041.1"/>
    </source>
</evidence>
<feature type="region of interest" description="Disordered" evidence="1">
    <location>
        <begin position="60"/>
        <end position="81"/>
    </location>
</feature>
<protein>
    <submittedName>
        <fullName evidence="2">Uncharacterized protein</fullName>
    </submittedName>
</protein>
<evidence type="ECO:0000256" key="1">
    <source>
        <dbReference type="SAM" id="MobiDB-lite"/>
    </source>
</evidence>